<accession>A0A8D9M6N3</accession>
<reference evidence="1 2" key="1">
    <citation type="submission" date="2021-07" db="EMBL/GenBank/DDBJ databases">
        <authorList>
            <consortium name="Genoscope - CEA"/>
            <person name="William W."/>
        </authorList>
    </citation>
    <scope>NUCLEOTIDE SEQUENCE [LARGE SCALE GENOMIC DNA]</scope>
</reference>
<name>A0A8D9M6N3_BRACM</name>
<proteinExistence type="predicted"/>
<sequence length="153" mass="16752">MSLKTEEEAGHSAKGGALIGLELLIIDEQTAEKHSEDDGTISIDQLPHSRARDRDMMKRIVNATATMGEIVIDTLAKNIVRKGTVRETLWMIVIITKVETVTGRGLSIEKERRGTGQGHALARAAALNNSGGQQDGWRLQESCLRLSPQCIKH</sequence>
<dbReference type="Proteomes" id="UP000694005">
    <property type="component" value="Chromosome A08"/>
</dbReference>
<protein>
    <submittedName>
        <fullName evidence="1">Uncharacterized protein</fullName>
    </submittedName>
</protein>
<evidence type="ECO:0000313" key="1">
    <source>
        <dbReference type="EMBL" id="CAG7898870.1"/>
    </source>
</evidence>
<organism evidence="1 2">
    <name type="scientific">Brassica campestris</name>
    <name type="common">Field mustard</name>
    <dbReference type="NCBI Taxonomy" id="3711"/>
    <lineage>
        <taxon>Eukaryota</taxon>
        <taxon>Viridiplantae</taxon>
        <taxon>Streptophyta</taxon>
        <taxon>Embryophyta</taxon>
        <taxon>Tracheophyta</taxon>
        <taxon>Spermatophyta</taxon>
        <taxon>Magnoliopsida</taxon>
        <taxon>eudicotyledons</taxon>
        <taxon>Gunneridae</taxon>
        <taxon>Pentapetalae</taxon>
        <taxon>rosids</taxon>
        <taxon>malvids</taxon>
        <taxon>Brassicales</taxon>
        <taxon>Brassicaceae</taxon>
        <taxon>Brassiceae</taxon>
        <taxon>Brassica</taxon>
    </lineage>
</organism>
<dbReference type="AlphaFoldDB" id="A0A8D9M6N3"/>
<gene>
    <name evidence="1" type="ORF">BRAPAZ1V2_A08P25360.2</name>
</gene>
<dbReference type="EMBL" id="LS974624">
    <property type="protein sequence ID" value="CAG7898870.1"/>
    <property type="molecule type" value="Genomic_DNA"/>
</dbReference>
<dbReference type="Gramene" id="A08p25360.2_BraZ1">
    <property type="protein sequence ID" value="A08p25360.2_BraZ1.CDS"/>
    <property type="gene ID" value="A08g25360.2_BraZ1"/>
</dbReference>
<evidence type="ECO:0000313" key="2">
    <source>
        <dbReference type="Proteomes" id="UP000694005"/>
    </source>
</evidence>